<proteinExistence type="predicted"/>
<dbReference type="EMBL" id="MOOB01000011">
    <property type="protein sequence ID" value="OQE90664.1"/>
    <property type="molecule type" value="Genomic_DNA"/>
</dbReference>
<dbReference type="STRING" id="60175.A0A1V6YTM7"/>
<accession>A0A1V6YTM7</accession>
<dbReference type="AlphaFoldDB" id="A0A1V6YTM7"/>
<evidence type="ECO:0000313" key="1">
    <source>
        <dbReference type="EMBL" id="OQE90664.1"/>
    </source>
</evidence>
<gene>
    <name evidence="1" type="ORF">PENNAL_c0011G09178</name>
</gene>
<dbReference type="OMA" id="VSHPQYG"/>
<sequence>MEPTIRYSRLPATETDFDTCFRWEMFSIRRVGKNEQLVRTHHPALRNHDEVYVSHPQYGPEVWLVHGLWTDTKAGGRAVHPFPEDRKDLYPWDRVLTPRSPLKEEYLFKEGINPRKLLSPDQLERLRELFPAAIGARVLVAGFLVMLFRSTSDIQDIYETDWIMEISADTIASGMEVSETPESLNGSGCLGLRLRMPDGKEAITTVTHGFVRNPRPSRVVSMFSDWILWTKSALQRFLRQSPLSDTCALGVVENSQTDSPIGKEIGTISHTFDNPSPALPYPAGYRHDLSLITDDKLPALVSPPGYPVVSEWASYSTALAGSDVYAVRMNTAVGRWPPLQSTIDSNAIRNATVIGTEYLCDQTARSQTASLLWTTTEPSTPAIGWSGSVLCLGRPTDQSSKAIVFQNFEVQCYSVIDPMTGKSKDMIVKAGLLLPESVRSSTIVSSKD</sequence>
<dbReference type="Proteomes" id="UP000191691">
    <property type="component" value="Unassembled WGS sequence"/>
</dbReference>
<evidence type="ECO:0000313" key="2">
    <source>
        <dbReference type="Proteomes" id="UP000191691"/>
    </source>
</evidence>
<organism evidence="1 2">
    <name type="scientific">Penicillium nalgiovense</name>
    <dbReference type="NCBI Taxonomy" id="60175"/>
    <lineage>
        <taxon>Eukaryota</taxon>
        <taxon>Fungi</taxon>
        <taxon>Dikarya</taxon>
        <taxon>Ascomycota</taxon>
        <taxon>Pezizomycotina</taxon>
        <taxon>Eurotiomycetes</taxon>
        <taxon>Eurotiomycetidae</taxon>
        <taxon>Eurotiales</taxon>
        <taxon>Aspergillaceae</taxon>
        <taxon>Penicillium</taxon>
    </lineage>
</organism>
<comment type="caution">
    <text evidence="1">The sequence shown here is derived from an EMBL/GenBank/DDBJ whole genome shotgun (WGS) entry which is preliminary data.</text>
</comment>
<protein>
    <submittedName>
        <fullName evidence="1">Uncharacterized protein</fullName>
    </submittedName>
</protein>
<reference evidence="2" key="1">
    <citation type="journal article" date="2017" name="Nat. Microbiol.">
        <title>Global analysis of biosynthetic gene clusters reveals vast potential of secondary metabolite production in Penicillium species.</title>
        <authorList>
            <person name="Nielsen J.C."/>
            <person name="Grijseels S."/>
            <person name="Prigent S."/>
            <person name="Ji B."/>
            <person name="Dainat J."/>
            <person name="Nielsen K.F."/>
            <person name="Frisvad J.C."/>
            <person name="Workman M."/>
            <person name="Nielsen J."/>
        </authorList>
    </citation>
    <scope>NUCLEOTIDE SEQUENCE [LARGE SCALE GENOMIC DNA]</scope>
    <source>
        <strain evidence="2">IBT 13039</strain>
    </source>
</reference>
<name>A0A1V6YTM7_PENNA</name>
<keyword evidence="2" id="KW-1185">Reference proteome</keyword>